<dbReference type="GO" id="GO:0003700">
    <property type="term" value="F:DNA-binding transcription factor activity"/>
    <property type="evidence" value="ECO:0007669"/>
    <property type="project" value="InterPro"/>
</dbReference>
<evidence type="ECO:0000313" key="6">
    <source>
        <dbReference type="Proteomes" id="UP000324497"/>
    </source>
</evidence>
<evidence type="ECO:0000313" key="5">
    <source>
        <dbReference type="EMBL" id="AUJ31878.1"/>
    </source>
</evidence>
<keyword evidence="1" id="KW-0805">Transcription regulation</keyword>
<protein>
    <recommendedName>
        <fullName evidence="4">HTH gntR-type domain-containing protein</fullName>
    </recommendedName>
</protein>
<evidence type="ECO:0000256" key="2">
    <source>
        <dbReference type="ARBA" id="ARBA00023125"/>
    </source>
</evidence>
<dbReference type="GO" id="GO:0003677">
    <property type="term" value="F:DNA binding"/>
    <property type="evidence" value="ECO:0007669"/>
    <property type="project" value="UniProtKB-KW"/>
</dbReference>
<sequence>MILTIDFQSEIPIYQQIRAAVVAEIAAGRVKTGEKLPPIRTLANELKVNLHTVNKAYQQLEQEGLIKLLGRRGAIVGEPSITDMQQTKKICSKQ</sequence>
<proteinExistence type="predicted"/>
<keyword evidence="2" id="KW-0238">DNA-binding</keyword>
<dbReference type="CDD" id="cd07377">
    <property type="entry name" value="WHTH_GntR"/>
    <property type="match status" value="1"/>
</dbReference>
<gene>
    <name evidence="5" type="ORF">BSQ50_04470</name>
</gene>
<dbReference type="AlphaFoldDB" id="A0A3Q8CBL8"/>
<dbReference type="Gene3D" id="1.10.10.10">
    <property type="entry name" value="Winged helix-like DNA-binding domain superfamily/Winged helix DNA-binding domain"/>
    <property type="match status" value="1"/>
</dbReference>
<accession>A0A3Q8CBL8</accession>
<dbReference type="Pfam" id="PF00392">
    <property type="entry name" value="GntR"/>
    <property type="match status" value="1"/>
</dbReference>
<dbReference type="SMART" id="SM00345">
    <property type="entry name" value="HTH_GNTR"/>
    <property type="match status" value="1"/>
</dbReference>
<dbReference type="InterPro" id="IPR036388">
    <property type="entry name" value="WH-like_DNA-bd_sf"/>
</dbReference>
<dbReference type="KEGG" id="lng:BSQ50_04470"/>
<dbReference type="SUPFAM" id="SSF46785">
    <property type="entry name" value="Winged helix' DNA-binding domain"/>
    <property type="match status" value="1"/>
</dbReference>
<dbReference type="Proteomes" id="UP000324497">
    <property type="component" value="Chromosome"/>
</dbReference>
<keyword evidence="3" id="KW-0804">Transcription</keyword>
<organism evidence="5 6">
    <name type="scientific">Liquorilactobacillus nagelii</name>
    <dbReference type="NCBI Taxonomy" id="82688"/>
    <lineage>
        <taxon>Bacteria</taxon>
        <taxon>Bacillati</taxon>
        <taxon>Bacillota</taxon>
        <taxon>Bacilli</taxon>
        <taxon>Lactobacillales</taxon>
        <taxon>Lactobacillaceae</taxon>
        <taxon>Liquorilactobacillus</taxon>
    </lineage>
</organism>
<dbReference type="InterPro" id="IPR036390">
    <property type="entry name" value="WH_DNA-bd_sf"/>
</dbReference>
<evidence type="ECO:0000256" key="1">
    <source>
        <dbReference type="ARBA" id="ARBA00023015"/>
    </source>
</evidence>
<feature type="domain" description="HTH gntR-type" evidence="4">
    <location>
        <begin position="11"/>
        <end position="79"/>
    </location>
</feature>
<dbReference type="InterPro" id="IPR000524">
    <property type="entry name" value="Tscrpt_reg_HTH_GntR"/>
</dbReference>
<keyword evidence="6" id="KW-1185">Reference proteome</keyword>
<evidence type="ECO:0000259" key="4">
    <source>
        <dbReference type="PROSITE" id="PS50949"/>
    </source>
</evidence>
<dbReference type="RefSeq" id="WP_148126537.1">
    <property type="nucleotide sequence ID" value="NZ_CP018180.1"/>
</dbReference>
<dbReference type="PANTHER" id="PTHR38445:SF12">
    <property type="entry name" value="GNTR-FAMILY TRANSCRIPTIONAL REGULATOR"/>
    <property type="match status" value="1"/>
</dbReference>
<dbReference type="PROSITE" id="PS50949">
    <property type="entry name" value="HTH_GNTR"/>
    <property type="match status" value="1"/>
</dbReference>
<evidence type="ECO:0000256" key="3">
    <source>
        <dbReference type="ARBA" id="ARBA00023163"/>
    </source>
</evidence>
<name>A0A3Q8CBL8_9LACO</name>
<reference evidence="5 6" key="1">
    <citation type="submission" date="2016-11" db="EMBL/GenBank/DDBJ databases">
        <title>Interaction between Lactobacillus species and yeast in water kefir.</title>
        <authorList>
            <person name="Behr J."/>
            <person name="Xu D."/>
            <person name="Vogel R.F."/>
        </authorList>
    </citation>
    <scope>NUCLEOTIDE SEQUENCE [LARGE SCALE GENOMIC DNA]</scope>
    <source>
        <strain evidence="5 6">TMW 1.1827</strain>
    </source>
</reference>
<dbReference type="PANTHER" id="PTHR38445">
    <property type="entry name" value="HTH-TYPE TRANSCRIPTIONAL REPRESSOR YTRA"/>
    <property type="match status" value="1"/>
</dbReference>
<dbReference type="EMBL" id="CP018180">
    <property type="protein sequence ID" value="AUJ31878.1"/>
    <property type="molecule type" value="Genomic_DNA"/>
</dbReference>